<name>A0ABT8KUX2_9BACT</name>
<keyword evidence="1" id="KW-0812">Transmembrane</keyword>
<gene>
    <name evidence="2" type="ORF">QQ008_24530</name>
</gene>
<keyword evidence="1" id="KW-1133">Transmembrane helix</keyword>
<comment type="caution">
    <text evidence="2">The sequence shown here is derived from an EMBL/GenBank/DDBJ whole genome shotgun (WGS) entry which is preliminary data.</text>
</comment>
<feature type="transmembrane region" description="Helical" evidence="1">
    <location>
        <begin position="20"/>
        <end position="37"/>
    </location>
</feature>
<proteinExistence type="predicted"/>
<dbReference type="Proteomes" id="UP001172082">
    <property type="component" value="Unassembled WGS sequence"/>
</dbReference>
<keyword evidence="1" id="KW-0472">Membrane</keyword>
<protein>
    <submittedName>
        <fullName evidence="2">Uncharacterized protein</fullName>
    </submittedName>
</protein>
<feature type="transmembrane region" description="Helical" evidence="1">
    <location>
        <begin position="57"/>
        <end position="75"/>
    </location>
</feature>
<evidence type="ECO:0000256" key="1">
    <source>
        <dbReference type="SAM" id="Phobius"/>
    </source>
</evidence>
<reference evidence="2" key="1">
    <citation type="submission" date="2023-06" db="EMBL/GenBank/DDBJ databases">
        <title>Genomic of Parafulvivirga corallium.</title>
        <authorList>
            <person name="Wang G."/>
        </authorList>
    </citation>
    <scope>NUCLEOTIDE SEQUENCE</scope>
    <source>
        <strain evidence="2">BMA10</strain>
    </source>
</reference>
<keyword evidence="3" id="KW-1185">Reference proteome</keyword>
<evidence type="ECO:0000313" key="2">
    <source>
        <dbReference type="EMBL" id="MDN5204582.1"/>
    </source>
</evidence>
<dbReference type="EMBL" id="JAUJEA010000012">
    <property type="protein sequence ID" value="MDN5204582.1"/>
    <property type="molecule type" value="Genomic_DNA"/>
</dbReference>
<accession>A0ABT8KUX2</accession>
<organism evidence="2 3">
    <name type="scientific">Splendidivirga corallicola</name>
    <dbReference type="NCBI Taxonomy" id="3051826"/>
    <lineage>
        <taxon>Bacteria</taxon>
        <taxon>Pseudomonadati</taxon>
        <taxon>Bacteroidota</taxon>
        <taxon>Cytophagia</taxon>
        <taxon>Cytophagales</taxon>
        <taxon>Splendidivirgaceae</taxon>
        <taxon>Splendidivirga</taxon>
    </lineage>
</organism>
<sequence length="361" mass="40762">MMAQIQGFENIAPFLSNPLVLIGFVVLIFFGLLRTLLKTGIIPPLPRTTGGDILKRLLKYAFLIALLIILLGFGLEAYKLYKEPTSSEVVSEIKELLNPIEDIEVTYKMSIPLGHDSIRFYRNRLNTAINKVVNDFISRKVTFNAGNAATGTELTRQLGIGISTGIPDENNYLQPTEFFIHSNSELLPIGDKEILIKSLLSYTGVHFTVYKEKIDPSKYENIFSSQHPAADWEFGVSVGDWREINPNLTFVYSVNSDTLIIEARNIKIEARNFWTKTDKIQSIEDLVGTQFFIHPNSMNEALGEQYESIRKELKSSISVEEVEIHVGKGKVLRIPVTSASITRSNWEEEVLVYQVQESDVI</sequence>
<dbReference type="RefSeq" id="WP_346754606.1">
    <property type="nucleotide sequence ID" value="NZ_JAUJEA010000012.1"/>
</dbReference>
<evidence type="ECO:0000313" key="3">
    <source>
        <dbReference type="Proteomes" id="UP001172082"/>
    </source>
</evidence>